<evidence type="ECO:0000313" key="2">
    <source>
        <dbReference type="Proteomes" id="UP001283341"/>
    </source>
</evidence>
<dbReference type="EMBL" id="JAUEDM010000001">
    <property type="protein sequence ID" value="KAK3331278.1"/>
    <property type="molecule type" value="Genomic_DNA"/>
</dbReference>
<protein>
    <submittedName>
        <fullName evidence="1">Uncharacterized protein</fullName>
    </submittedName>
</protein>
<name>A0AAE0MGW8_9PEZI</name>
<reference evidence="1" key="2">
    <citation type="submission" date="2023-06" db="EMBL/GenBank/DDBJ databases">
        <authorList>
            <consortium name="Lawrence Berkeley National Laboratory"/>
            <person name="Haridas S."/>
            <person name="Hensen N."/>
            <person name="Bonometti L."/>
            <person name="Westerberg I."/>
            <person name="Brannstrom I.O."/>
            <person name="Guillou S."/>
            <person name="Cros-Aarteil S."/>
            <person name="Calhoun S."/>
            <person name="Kuo A."/>
            <person name="Mondo S."/>
            <person name="Pangilinan J."/>
            <person name="Riley R."/>
            <person name="Labutti K."/>
            <person name="Andreopoulos B."/>
            <person name="Lipzen A."/>
            <person name="Chen C."/>
            <person name="Yanf M."/>
            <person name="Daum C."/>
            <person name="Ng V."/>
            <person name="Clum A."/>
            <person name="Steindorff A."/>
            <person name="Ohm R."/>
            <person name="Martin F."/>
            <person name="Silar P."/>
            <person name="Natvig D."/>
            <person name="Lalanne C."/>
            <person name="Gautier V."/>
            <person name="Ament-Velasquez S.L."/>
            <person name="Kruys A."/>
            <person name="Hutchinson M.I."/>
            <person name="Powell A.J."/>
            <person name="Barry K."/>
            <person name="Miller A.N."/>
            <person name="Grigoriev I.V."/>
            <person name="Debuchy R."/>
            <person name="Gladieux P."/>
            <person name="Thoren M.H."/>
            <person name="Johannesson H."/>
        </authorList>
    </citation>
    <scope>NUCLEOTIDE SEQUENCE</scope>
    <source>
        <strain evidence="1">CBS 118394</strain>
    </source>
</reference>
<organism evidence="1 2">
    <name type="scientific">Apodospora peruviana</name>
    <dbReference type="NCBI Taxonomy" id="516989"/>
    <lineage>
        <taxon>Eukaryota</taxon>
        <taxon>Fungi</taxon>
        <taxon>Dikarya</taxon>
        <taxon>Ascomycota</taxon>
        <taxon>Pezizomycotina</taxon>
        <taxon>Sordariomycetes</taxon>
        <taxon>Sordariomycetidae</taxon>
        <taxon>Sordariales</taxon>
        <taxon>Lasiosphaeriaceae</taxon>
        <taxon>Apodospora</taxon>
    </lineage>
</organism>
<proteinExistence type="predicted"/>
<accession>A0AAE0MGW8</accession>
<evidence type="ECO:0000313" key="1">
    <source>
        <dbReference type="EMBL" id="KAK3331278.1"/>
    </source>
</evidence>
<comment type="caution">
    <text evidence="1">The sequence shown here is derived from an EMBL/GenBank/DDBJ whole genome shotgun (WGS) entry which is preliminary data.</text>
</comment>
<reference evidence="1" key="1">
    <citation type="journal article" date="2023" name="Mol. Phylogenet. Evol.">
        <title>Genome-scale phylogeny and comparative genomics of the fungal order Sordariales.</title>
        <authorList>
            <person name="Hensen N."/>
            <person name="Bonometti L."/>
            <person name="Westerberg I."/>
            <person name="Brannstrom I.O."/>
            <person name="Guillou S."/>
            <person name="Cros-Aarteil S."/>
            <person name="Calhoun S."/>
            <person name="Haridas S."/>
            <person name="Kuo A."/>
            <person name="Mondo S."/>
            <person name="Pangilinan J."/>
            <person name="Riley R."/>
            <person name="LaButti K."/>
            <person name="Andreopoulos B."/>
            <person name="Lipzen A."/>
            <person name="Chen C."/>
            <person name="Yan M."/>
            <person name="Daum C."/>
            <person name="Ng V."/>
            <person name="Clum A."/>
            <person name="Steindorff A."/>
            <person name="Ohm R.A."/>
            <person name="Martin F."/>
            <person name="Silar P."/>
            <person name="Natvig D.O."/>
            <person name="Lalanne C."/>
            <person name="Gautier V."/>
            <person name="Ament-Velasquez S.L."/>
            <person name="Kruys A."/>
            <person name="Hutchinson M.I."/>
            <person name="Powell A.J."/>
            <person name="Barry K."/>
            <person name="Miller A.N."/>
            <person name="Grigoriev I.V."/>
            <person name="Debuchy R."/>
            <person name="Gladieux P."/>
            <person name="Hiltunen Thoren M."/>
            <person name="Johannesson H."/>
        </authorList>
    </citation>
    <scope>NUCLEOTIDE SEQUENCE</scope>
    <source>
        <strain evidence="1">CBS 118394</strain>
    </source>
</reference>
<dbReference type="AlphaFoldDB" id="A0AAE0MGW8"/>
<dbReference type="Proteomes" id="UP001283341">
    <property type="component" value="Unassembled WGS sequence"/>
</dbReference>
<keyword evidence="2" id="KW-1185">Reference proteome</keyword>
<sequence length="84" mass="9618">MVPPSWEGAIWPMRATGFCTWVFMVDFGARSFPLVIIPGQLWSPRLAPPPSTHLTAFWSRAGLLKKMDQHPYLAGPVPHQRQYW</sequence>
<gene>
    <name evidence="1" type="ORF">B0H66DRAFT_546199</name>
</gene>